<evidence type="ECO:0000256" key="5">
    <source>
        <dbReference type="SAM" id="Coils"/>
    </source>
</evidence>
<evidence type="ECO:0000256" key="3">
    <source>
        <dbReference type="ARBA" id="ARBA00023163"/>
    </source>
</evidence>
<feature type="compositionally biased region" description="Low complexity" evidence="6">
    <location>
        <begin position="50"/>
        <end position="72"/>
    </location>
</feature>
<dbReference type="InterPro" id="IPR051027">
    <property type="entry name" value="bZIP_transcription_factors"/>
</dbReference>
<dbReference type="STRING" id="32264.T1JPN1"/>
<dbReference type="KEGG" id="tut:107370561"/>
<evidence type="ECO:0000256" key="1">
    <source>
        <dbReference type="ARBA" id="ARBA00004123"/>
    </source>
</evidence>
<dbReference type="CDD" id="cd14687">
    <property type="entry name" value="bZIP_ATF2"/>
    <property type="match status" value="1"/>
</dbReference>
<dbReference type="InterPro" id="IPR004827">
    <property type="entry name" value="bZIP"/>
</dbReference>
<keyword evidence="2" id="KW-0805">Transcription regulation</keyword>
<reference evidence="9" key="1">
    <citation type="submission" date="2011-08" db="EMBL/GenBank/DDBJ databases">
        <authorList>
            <person name="Rombauts S."/>
        </authorList>
    </citation>
    <scope>NUCLEOTIDE SEQUENCE</scope>
    <source>
        <strain evidence="9">London</strain>
    </source>
</reference>
<organism evidence="8 9">
    <name type="scientific">Tetranychus urticae</name>
    <name type="common">Two-spotted spider mite</name>
    <dbReference type="NCBI Taxonomy" id="32264"/>
    <lineage>
        <taxon>Eukaryota</taxon>
        <taxon>Metazoa</taxon>
        <taxon>Ecdysozoa</taxon>
        <taxon>Arthropoda</taxon>
        <taxon>Chelicerata</taxon>
        <taxon>Arachnida</taxon>
        <taxon>Acari</taxon>
        <taxon>Acariformes</taxon>
        <taxon>Trombidiformes</taxon>
        <taxon>Prostigmata</taxon>
        <taxon>Eleutherengona</taxon>
        <taxon>Raphignathae</taxon>
        <taxon>Tetranychoidea</taxon>
        <taxon>Tetranychidae</taxon>
        <taxon>Tetranychus</taxon>
    </lineage>
</organism>
<dbReference type="Pfam" id="PF00170">
    <property type="entry name" value="bZIP_1"/>
    <property type="match status" value="1"/>
</dbReference>
<name>T1JPN1_TETUR</name>
<dbReference type="EMBL" id="CAEY01000428">
    <property type="status" value="NOT_ANNOTATED_CDS"/>
    <property type="molecule type" value="Genomic_DNA"/>
</dbReference>
<evidence type="ECO:0000259" key="7">
    <source>
        <dbReference type="PROSITE" id="PS50217"/>
    </source>
</evidence>
<dbReference type="SMART" id="SM00338">
    <property type="entry name" value="BRLZ"/>
    <property type="match status" value="1"/>
</dbReference>
<dbReference type="HOGENOM" id="CLU_1429737_0_0_1"/>
<dbReference type="PROSITE" id="PS50217">
    <property type="entry name" value="BZIP"/>
    <property type="match status" value="1"/>
</dbReference>
<dbReference type="Proteomes" id="UP000015104">
    <property type="component" value="Unassembled WGS sequence"/>
</dbReference>
<dbReference type="EnsemblMetazoa" id="tetur01g00200.1">
    <property type="protein sequence ID" value="tetur01g00200.1"/>
    <property type="gene ID" value="tetur01g00200"/>
</dbReference>
<dbReference type="OMA" id="MNADEMQ"/>
<dbReference type="SUPFAM" id="SSF57959">
    <property type="entry name" value="Leucine zipper domain"/>
    <property type="match status" value="1"/>
</dbReference>
<dbReference type="Gene3D" id="1.20.5.170">
    <property type="match status" value="1"/>
</dbReference>
<feature type="domain" description="BZIP" evidence="7">
    <location>
        <begin position="104"/>
        <end position="167"/>
    </location>
</feature>
<keyword evidence="3" id="KW-0804">Transcription</keyword>
<dbReference type="AlphaFoldDB" id="T1JPN1"/>
<gene>
    <name evidence="8" type="primary">107370561</name>
</gene>
<evidence type="ECO:0000256" key="2">
    <source>
        <dbReference type="ARBA" id="ARBA00023015"/>
    </source>
</evidence>
<feature type="region of interest" description="Disordered" evidence="6">
    <location>
        <begin position="50"/>
        <end position="117"/>
    </location>
</feature>
<feature type="compositionally biased region" description="Basic and acidic residues" evidence="6">
    <location>
        <begin position="97"/>
        <end position="115"/>
    </location>
</feature>
<reference evidence="8" key="2">
    <citation type="submission" date="2015-06" db="UniProtKB">
        <authorList>
            <consortium name="EnsemblMetazoa"/>
        </authorList>
    </citation>
    <scope>IDENTIFICATION</scope>
</reference>
<evidence type="ECO:0000256" key="4">
    <source>
        <dbReference type="ARBA" id="ARBA00023242"/>
    </source>
</evidence>
<keyword evidence="5" id="KW-0175">Coiled coil</keyword>
<keyword evidence="9" id="KW-1185">Reference proteome</keyword>
<dbReference type="GO" id="GO:0003700">
    <property type="term" value="F:DNA-binding transcription factor activity"/>
    <property type="evidence" value="ECO:0007669"/>
    <property type="project" value="InterPro"/>
</dbReference>
<dbReference type="eggNOG" id="KOG1414">
    <property type="taxonomic scope" value="Eukaryota"/>
</dbReference>
<dbReference type="PROSITE" id="PS00036">
    <property type="entry name" value="BZIP_BASIC"/>
    <property type="match status" value="1"/>
</dbReference>
<dbReference type="GO" id="GO:0005634">
    <property type="term" value="C:nucleus"/>
    <property type="evidence" value="ECO:0007669"/>
    <property type="project" value="UniProtKB-SubCell"/>
</dbReference>
<dbReference type="PANTHER" id="PTHR19304">
    <property type="entry name" value="CYCLIC-AMP RESPONSE ELEMENT BINDING PROTEIN"/>
    <property type="match status" value="1"/>
</dbReference>
<feature type="compositionally biased region" description="Polar residues" evidence="6">
    <location>
        <begin position="73"/>
        <end position="86"/>
    </location>
</feature>
<dbReference type="OrthoDB" id="295274at2759"/>
<accession>T1JPN1</accession>
<proteinExistence type="predicted"/>
<comment type="subcellular location">
    <subcellularLocation>
        <location evidence="1">Nucleus</location>
    </subcellularLocation>
</comment>
<evidence type="ECO:0000256" key="6">
    <source>
        <dbReference type="SAM" id="MobiDB-lite"/>
    </source>
</evidence>
<protein>
    <recommendedName>
        <fullName evidence="7">BZIP domain-containing protein</fullName>
    </recommendedName>
</protein>
<dbReference type="InterPro" id="IPR046347">
    <property type="entry name" value="bZIP_sf"/>
</dbReference>
<sequence>MDTLSFSSGNGLIKLANVAAAAQSGFLLTTSSSCNDIKLTTAMVQRTVSEVSSDSSQSLSTLDSRSSSQSDSGCESQVLSVQSTSGAKVKPGRKSKSAPEEDPRQKKVRSLERNRAAAMRCREKRKLAIKALEANADEMQKLNDRLQGEVAILRKKVTELKTALLAHKDCPVTLQLKKKDEQCFPIMLHS</sequence>
<feature type="coiled-coil region" evidence="5">
    <location>
        <begin position="122"/>
        <end position="163"/>
    </location>
</feature>
<keyword evidence="4" id="KW-0539">Nucleus</keyword>
<evidence type="ECO:0000313" key="9">
    <source>
        <dbReference type="Proteomes" id="UP000015104"/>
    </source>
</evidence>
<evidence type="ECO:0000313" key="8">
    <source>
        <dbReference type="EnsemblMetazoa" id="tetur01g00200.1"/>
    </source>
</evidence>